<organism evidence="1 2">
    <name type="scientific">Zymomonas mobilis</name>
    <dbReference type="NCBI Taxonomy" id="542"/>
    <lineage>
        <taxon>Bacteria</taxon>
        <taxon>Pseudomonadati</taxon>
        <taxon>Pseudomonadota</taxon>
        <taxon>Alphaproteobacteria</taxon>
        <taxon>Sphingomonadales</taxon>
        <taxon>Zymomonadaceae</taxon>
        <taxon>Zymomonas</taxon>
    </lineage>
</organism>
<reference evidence="1 2" key="1">
    <citation type="submission" date="2019-06" db="EMBL/GenBank/DDBJ databases">
        <title>Genome sequencing of Zymomonas mobilis strains for genetic engineering and biofuel applications.</title>
        <authorList>
            <person name="Teravest M."/>
        </authorList>
    </citation>
    <scope>NUCLEOTIDE SEQUENCE [LARGE SCALE GENOMIC DNA]</scope>
    <source>
        <strain evidence="1 2">AN0101</strain>
    </source>
</reference>
<evidence type="ECO:0000313" key="2">
    <source>
        <dbReference type="Proteomes" id="UP000316887"/>
    </source>
</evidence>
<name>A0A542W2A0_ZYMMB</name>
<dbReference type="AlphaFoldDB" id="A0A542W2A0"/>
<protein>
    <submittedName>
        <fullName evidence="1">Uncharacterized protein</fullName>
    </submittedName>
</protein>
<accession>A0A542W2A0</accession>
<gene>
    <name evidence="1" type="ORF">FBY58_1301</name>
</gene>
<proteinExistence type="predicted"/>
<evidence type="ECO:0000313" key="1">
    <source>
        <dbReference type="EMBL" id="TQL17701.1"/>
    </source>
</evidence>
<comment type="caution">
    <text evidence="1">The sequence shown here is derived from an EMBL/GenBank/DDBJ whole genome shotgun (WGS) entry which is preliminary data.</text>
</comment>
<dbReference type="EMBL" id="VFOF01000001">
    <property type="protein sequence ID" value="TQL17701.1"/>
    <property type="molecule type" value="Genomic_DNA"/>
</dbReference>
<sequence>MAATKILKKTSLAALGLGYVSTSGFDPRLTFKLKVSRSPLPFLEVGYAL</sequence>
<dbReference type="Proteomes" id="UP000316887">
    <property type="component" value="Unassembled WGS sequence"/>
</dbReference>